<protein>
    <submittedName>
        <fullName evidence="5">Uncharacterized protein DUF4129</fullName>
    </submittedName>
</protein>
<keyword evidence="2" id="KW-1133">Transmembrane helix</keyword>
<proteinExistence type="predicted"/>
<evidence type="ECO:0000256" key="1">
    <source>
        <dbReference type="SAM" id="MobiDB-lite"/>
    </source>
</evidence>
<sequence length="231" mass="24019">MLPGVKARLPLLLAMAAMLLIAVVASRGQSAVHPGSNTFLPVHDDRPSSPVSTTDEHPNMVVSTLAAIGFTGLLLVFGALFVLGVVVIVMGVSWTKVRRGKVSNPVVLGEPDDGLDGTAADGTVLRSAIAAAQRDLAQRRSGPPSDAVVAAWLRLEQAAAESGRPRAAHQTPTEFTSALLAEHVADDAAVGRLRGLYQRARFGRPGAVTDADADEARSALGAILDGWRVPA</sequence>
<organism evidence="5 6">
    <name type="scientific">Labedaea rhizosphaerae</name>
    <dbReference type="NCBI Taxonomy" id="598644"/>
    <lineage>
        <taxon>Bacteria</taxon>
        <taxon>Bacillati</taxon>
        <taxon>Actinomycetota</taxon>
        <taxon>Actinomycetes</taxon>
        <taxon>Pseudonocardiales</taxon>
        <taxon>Pseudonocardiaceae</taxon>
        <taxon>Labedaea</taxon>
    </lineage>
</organism>
<keyword evidence="6" id="KW-1185">Reference proteome</keyword>
<feature type="domain" description="Protein-glutamine gamma-glutamyltransferase-like C-terminal" evidence="4">
    <location>
        <begin position="151"/>
        <end position="220"/>
    </location>
</feature>
<evidence type="ECO:0000256" key="3">
    <source>
        <dbReference type="SAM" id="SignalP"/>
    </source>
</evidence>
<feature type="signal peptide" evidence="3">
    <location>
        <begin position="1"/>
        <end position="22"/>
    </location>
</feature>
<dbReference type="Proteomes" id="UP000295444">
    <property type="component" value="Unassembled WGS sequence"/>
</dbReference>
<feature type="transmembrane region" description="Helical" evidence="2">
    <location>
        <begin position="65"/>
        <end position="92"/>
    </location>
</feature>
<keyword evidence="3" id="KW-0732">Signal</keyword>
<feature type="region of interest" description="Disordered" evidence="1">
    <location>
        <begin position="36"/>
        <end position="56"/>
    </location>
</feature>
<evidence type="ECO:0000259" key="4">
    <source>
        <dbReference type="Pfam" id="PF13559"/>
    </source>
</evidence>
<gene>
    <name evidence="5" type="ORF">EV186_101189</name>
</gene>
<keyword evidence="2" id="KW-0812">Transmembrane</keyword>
<reference evidence="5 6" key="1">
    <citation type="submission" date="2019-03" db="EMBL/GenBank/DDBJ databases">
        <title>Genomic Encyclopedia of Type Strains, Phase IV (KMG-IV): sequencing the most valuable type-strain genomes for metagenomic binning, comparative biology and taxonomic classification.</title>
        <authorList>
            <person name="Goeker M."/>
        </authorList>
    </citation>
    <scope>NUCLEOTIDE SEQUENCE [LARGE SCALE GENOMIC DNA]</scope>
    <source>
        <strain evidence="5 6">DSM 45361</strain>
    </source>
</reference>
<name>A0A4R6SIW8_LABRH</name>
<keyword evidence="2" id="KW-0472">Membrane</keyword>
<dbReference type="InterPro" id="IPR025403">
    <property type="entry name" value="TgpA-like_C"/>
</dbReference>
<accession>A0A4R6SIW8</accession>
<feature type="chain" id="PRO_5039486648" evidence="3">
    <location>
        <begin position="23"/>
        <end position="231"/>
    </location>
</feature>
<dbReference type="EMBL" id="SNXZ01000001">
    <property type="protein sequence ID" value="TDQ04246.1"/>
    <property type="molecule type" value="Genomic_DNA"/>
</dbReference>
<evidence type="ECO:0000256" key="2">
    <source>
        <dbReference type="SAM" id="Phobius"/>
    </source>
</evidence>
<evidence type="ECO:0000313" key="6">
    <source>
        <dbReference type="Proteomes" id="UP000295444"/>
    </source>
</evidence>
<dbReference type="Pfam" id="PF13559">
    <property type="entry name" value="DUF4129"/>
    <property type="match status" value="1"/>
</dbReference>
<dbReference type="AlphaFoldDB" id="A0A4R6SIW8"/>
<comment type="caution">
    <text evidence="5">The sequence shown here is derived from an EMBL/GenBank/DDBJ whole genome shotgun (WGS) entry which is preliminary data.</text>
</comment>
<evidence type="ECO:0000313" key="5">
    <source>
        <dbReference type="EMBL" id="TDQ04246.1"/>
    </source>
</evidence>